<keyword evidence="2 9" id="KW-0813">Transport</keyword>
<feature type="transmembrane region" description="Helical" evidence="9">
    <location>
        <begin position="12"/>
        <end position="33"/>
    </location>
</feature>
<comment type="subunit">
    <text evidence="9">The complex comprises the extracytoplasmic solute receptor protein and the two transmembrane proteins.</text>
</comment>
<gene>
    <name evidence="11" type="ORF">J6595_11135</name>
</gene>
<keyword evidence="5 9" id="KW-0812">Transmembrane</keyword>
<dbReference type="InterPro" id="IPR055348">
    <property type="entry name" value="DctQ"/>
</dbReference>
<evidence type="ECO:0000256" key="2">
    <source>
        <dbReference type="ARBA" id="ARBA00022448"/>
    </source>
</evidence>
<evidence type="ECO:0000256" key="9">
    <source>
        <dbReference type="RuleBase" id="RU369079"/>
    </source>
</evidence>
<dbReference type="Proteomes" id="UP000678276">
    <property type="component" value="Unassembled WGS sequence"/>
</dbReference>
<feature type="transmembrane region" description="Helical" evidence="9">
    <location>
        <begin position="126"/>
        <end position="148"/>
    </location>
</feature>
<dbReference type="PANTHER" id="PTHR35011">
    <property type="entry name" value="2,3-DIKETO-L-GULONATE TRAP TRANSPORTER SMALL PERMEASE PROTEIN YIAM"/>
    <property type="match status" value="1"/>
</dbReference>
<comment type="caution">
    <text evidence="11">The sequence shown here is derived from an EMBL/GenBank/DDBJ whole genome shotgun (WGS) entry which is preliminary data.</text>
</comment>
<comment type="function">
    <text evidence="9">Part of the tripartite ATP-independent periplasmic (TRAP) transport system.</text>
</comment>
<dbReference type="RefSeq" id="WP_209594625.1">
    <property type="nucleotide sequence ID" value="NZ_JAGJCF010000006.1"/>
</dbReference>
<name>A0ABS4BHA6_9HYPH</name>
<dbReference type="EMBL" id="JAGJCF010000006">
    <property type="protein sequence ID" value="MBP0616136.1"/>
    <property type="molecule type" value="Genomic_DNA"/>
</dbReference>
<dbReference type="Pfam" id="PF04290">
    <property type="entry name" value="DctQ"/>
    <property type="match status" value="1"/>
</dbReference>
<evidence type="ECO:0000256" key="1">
    <source>
        <dbReference type="ARBA" id="ARBA00004429"/>
    </source>
</evidence>
<feature type="transmembrane region" description="Helical" evidence="9">
    <location>
        <begin position="48"/>
        <end position="65"/>
    </location>
</feature>
<feature type="domain" description="Tripartite ATP-independent periplasmic transporters DctQ component" evidence="10">
    <location>
        <begin position="24"/>
        <end position="152"/>
    </location>
</feature>
<dbReference type="InterPro" id="IPR007387">
    <property type="entry name" value="TRAP_DctQ"/>
</dbReference>
<evidence type="ECO:0000256" key="5">
    <source>
        <dbReference type="ARBA" id="ARBA00022692"/>
    </source>
</evidence>
<keyword evidence="7 9" id="KW-0472">Membrane</keyword>
<keyword evidence="12" id="KW-1185">Reference proteome</keyword>
<evidence type="ECO:0000313" key="11">
    <source>
        <dbReference type="EMBL" id="MBP0616136.1"/>
    </source>
</evidence>
<evidence type="ECO:0000256" key="4">
    <source>
        <dbReference type="ARBA" id="ARBA00022519"/>
    </source>
</evidence>
<comment type="similarity">
    <text evidence="8 9">Belongs to the TRAP transporter small permease family.</text>
</comment>
<keyword evidence="3" id="KW-1003">Cell membrane</keyword>
<evidence type="ECO:0000256" key="8">
    <source>
        <dbReference type="ARBA" id="ARBA00038436"/>
    </source>
</evidence>
<feature type="transmembrane region" description="Helical" evidence="9">
    <location>
        <begin position="86"/>
        <end position="106"/>
    </location>
</feature>
<accession>A0ABS4BHA6</accession>
<protein>
    <recommendedName>
        <fullName evidence="9">TRAP transporter small permease protein</fullName>
    </recommendedName>
</protein>
<sequence>MLRRFNAMVAKVVEFGLWLGFTALILTVGLQVLARTILKIPLIWTPDLAQLLFSWLIFVGAAIALRRNAHYNVDMLPPSWTRLDAPLALVGFLVAAGVIYLLTVNGTVLAQLRMSGTIQSLGISRGWIFASIPVSGVLMALFSIEALVEMLKGMAGK</sequence>
<evidence type="ECO:0000256" key="7">
    <source>
        <dbReference type="ARBA" id="ARBA00023136"/>
    </source>
</evidence>
<evidence type="ECO:0000256" key="3">
    <source>
        <dbReference type="ARBA" id="ARBA00022475"/>
    </source>
</evidence>
<proteinExistence type="inferred from homology"/>
<organism evidence="11 12">
    <name type="scientific">Jiella mangrovi</name>
    <dbReference type="NCBI Taxonomy" id="2821407"/>
    <lineage>
        <taxon>Bacteria</taxon>
        <taxon>Pseudomonadati</taxon>
        <taxon>Pseudomonadota</taxon>
        <taxon>Alphaproteobacteria</taxon>
        <taxon>Hyphomicrobiales</taxon>
        <taxon>Aurantimonadaceae</taxon>
        <taxon>Jiella</taxon>
    </lineage>
</organism>
<keyword evidence="4 9" id="KW-0997">Cell inner membrane</keyword>
<keyword evidence="6 9" id="KW-1133">Transmembrane helix</keyword>
<evidence type="ECO:0000256" key="6">
    <source>
        <dbReference type="ARBA" id="ARBA00022989"/>
    </source>
</evidence>
<reference evidence="11 12" key="1">
    <citation type="submission" date="2021-04" db="EMBL/GenBank/DDBJ databases">
        <title>Whole genome sequence of Jiella sp. KSK16Y-1.</title>
        <authorList>
            <person name="Tuo L."/>
        </authorList>
    </citation>
    <scope>NUCLEOTIDE SEQUENCE [LARGE SCALE GENOMIC DNA]</scope>
    <source>
        <strain evidence="11 12">KSK16Y-1</strain>
    </source>
</reference>
<dbReference type="PANTHER" id="PTHR35011:SF5">
    <property type="entry name" value="SIALIC ACID TRAP TRANSPORTER SMALL PERMEASE PROTEIN SIAQ"/>
    <property type="match status" value="1"/>
</dbReference>
<evidence type="ECO:0000259" key="10">
    <source>
        <dbReference type="Pfam" id="PF04290"/>
    </source>
</evidence>
<evidence type="ECO:0000313" key="12">
    <source>
        <dbReference type="Proteomes" id="UP000678276"/>
    </source>
</evidence>
<comment type="subcellular location">
    <subcellularLocation>
        <location evidence="1 9">Cell inner membrane</location>
        <topology evidence="1 9">Multi-pass membrane protein</topology>
    </subcellularLocation>
</comment>